<feature type="domain" description="FAD/NAD(P)-binding" evidence="5">
    <location>
        <begin position="7"/>
        <end position="286"/>
    </location>
</feature>
<dbReference type="EMBL" id="NBYO01000002">
    <property type="protein sequence ID" value="OXT00678.1"/>
    <property type="molecule type" value="Genomic_DNA"/>
</dbReference>
<keyword evidence="7" id="KW-1185">Reference proteome</keyword>
<dbReference type="PANTHER" id="PTHR42913:SF9">
    <property type="entry name" value="SLR1591 PROTEIN"/>
    <property type="match status" value="1"/>
</dbReference>
<evidence type="ECO:0000256" key="4">
    <source>
        <dbReference type="ARBA" id="ARBA00023002"/>
    </source>
</evidence>
<evidence type="ECO:0000313" key="6">
    <source>
        <dbReference type="EMBL" id="OXT00678.1"/>
    </source>
</evidence>
<comment type="cofactor">
    <cofactor evidence="1">
        <name>FAD</name>
        <dbReference type="ChEBI" id="CHEBI:57692"/>
    </cofactor>
</comment>
<dbReference type="Proteomes" id="UP000215405">
    <property type="component" value="Unassembled WGS sequence"/>
</dbReference>
<keyword evidence="3" id="KW-0274">FAD</keyword>
<accession>A0A231UXK8</accession>
<proteinExistence type="predicted"/>
<dbReference type="GO" id="GO:0003955">
    <property type="term" value="F:NAD(P)H dehydrogenase (quinone) activity"/>
    <property type="evidence" value="ECO:0007669"/>
    <property type="project" value="TreeGrafter"/>
</dbReference>
<reference evidence="7" key="1">
    <citation type="journal article" date="2017" name="Int. J. Syst. Evol. Microbiol.">
        <title>Notoacmeibacter marinus gen. nov., sp. nov., isolated from the gut of a limpet and proposal of Notoacmeibacteraceae fam. nov. in the order Rhizobiales of the class Alphaproteobacteria.</title>
        <authorList>
            <person name="Huang Z."/>
            <person name="Guo F."/>
            <person name="Lai Q."/>
        </authorList>
    </citation>
    <scope>NUCLEOTIDE SEQUENCE [LARGE SCALE GENOMIC DNA]</scope>
    <source>
        <strain evidence="7">XMTR2A4</strain>
    </source>
</reference>
<keyword evidence="4" id="KW-0560">Oxidoreductase</keyword>
<dbReference type="PANTHER" id="PTHR42913">
    <property type="entry name" value="APOPTOSIS-INDUCING FACTOR 1"/>
    <property type="match status" value="1"/>
</dbReference>
<dbReference type="PRINTS" id="PR00368">
    <property type="entry name" value="FADPNR"/>
</dbReference>
<evidence type="ECO:0000313" key="7">
    <source>
        <dbReference type="Proteomes" id="UP000215405"/>
    </source>
</evidence>
<organism evidence="6 7">
    <name type="scientific">Notoacmeibacter marinus</name>
    <dbReference type="NCBI Taxonomy" id="1876515"/>
    <lineage>
        <taxon>Bacteria</taxon>
        <taxon>Pseudomonadati</taxon>
        <taxon>Pseudomonadota</taxon>
        <taxon>Alphaproteobacteria</taxon>
        <taxon>Hyphomicrobiales</taxon>
        <taxon>Notoacmeibacteraceae</taxon>
        <taxon>Notoacmeibacter</taxon>
    </lineage>
</organism>
<evidence type="ECO:0000259" key="5">
    <source>
        <dbReference type="Pfam" id="PF07992"/>
    </source>
</evidence>
<dbReference type="SUPFAM" id="SSF51905">
    <property type="entry name" value="FAD/NAD(P)-binding domain"/>
    <property type="match status" value="1"/>
</dbReference>
<dbReference type="InterPro" id="IPR023753">
    <property type="entry name" value="FAD/NAD-binding_dom"/>
</dbReference>
<dbReference type="InterPro" id="IPR051169">
    <property type="entry name" value="NADH-Q_oxidoreductase"/>
</dbReference>
<gene>
    <name evidence="6" type="ORF">B7H23_11335</name>
</gene>
<comment type="caution">
    <text evidence="6">The sequence shown here is derived from an EMBL/GenBank/DDBJ whole genome shotgun (WGS) entry which is preliminary data.</text>
</comment>
<sequence length="383" mass="40163">MRVVLGGLGHGHLHVVAHARQLVEAGAEVVLIDDGVFRYSSLAAGILGGQYSAEQGMLDSGALAAVCGVRHIAATIDHVDPADRNVHLRDGDPLSYDVISLNLGSTVIAPFPVAEGASVFHAKPLSQLTALRDALCAMIGARQTPRLIVVGGGHSGCELAANAMALARRHGAAIDVTLIAPEERILADGPMAASETLSVILDRQGIAIRTGVACKSVGKTALALSDGSDLPFDHVILATGLKPSSAAMLPGLGFNPAGGLCVGPTLQSVDDERVFAIGDCAHLVDDPRPNVGVFGVRAGSILTHNLLASVKNGAMKSYEPQKHWFAALNLGDGTGLGLWRGYHWHGRSALFAKDWIDKRFMESYRRLYGRQPVRTAPGLVSPD</sequence>
<dbReference type="GO" id="GO:0019646">
    <property type="term" value="P:aerobic electron transport chain"/>
    <property type="evidence" value="ECO:0007669"/>
    <property type="project" value="TreeGrafter"/>
</dbReference>
<evidence type="ECO:0000256" key="1">
    <source>
        <dbReference type="ARBA" id="ARBA00001974"/>
    </source>
</evidence>
<dbReference type="AlphaFoldDB" id="A0A231UXK8"/>
<dbReference type="PRINTS" id="PR00411">
    <property type="entry name" value="PNDRDTASEI"/>
</dbReference>
<evidence type="ECO:0000256" key="3">
    <source>
        <dbReference type="ARBA" id="ARBA00022827"/>
    </source>
</evidence>
<dbReference type="Gene3D" id="3.50.50.100">
    <property type="match status" value="1"/>
</dbReference>
<evidence type="ECO:0000256" key="2">
    <source>
        <dbReference type="ARBA" id="ARBA00022630"/>
    </source>
</evidence>
<dbReference type="Pfam" id="PF07992">
    <property type="entry name" value="Pyr_redox_2"/>
    <property type="match status" value="1"/>
</dbReference>
<name>A0A231UXK8_9HYPH</name>
<dbReference type="RefSeq" id="WP_094077501.1">
    <property type="nucleotide sequence ID" value="NZ_NBYO01000002.1"/>
</dbReference>
<dbReference type="InterPro" id="IPR036188">
    <property type="entry name" value="FAD/NAD-bd_sf"/>
</dbReference>
<keyword evidence="2" id="KW-0285">Flavoprotein</keyword>
<protein>
    <recommendedName>
        <fullName evidence="5">FAD/NAD(P)-binding domain-containing protein</fullName>
    </recommendedName>
</protein>